<dbReference type="NCBIfam" id="TIGR00257">
    <property type="entry name" value="IMPACT_YIGZ"/>
    <property type="match status" value="1"/>
</dbReference>
<evidence type="ECO:0000256" key="1">
    <source>
        <dbReference type="ARBA" id="ARBA00007665"/>
    </source>
</evidence>
<name>A0A443YZA3_9GAMM</name>
<dbReference type="InterPro" id="IPR015796">
    <property type="entry name" value="Impact_YigZ-like"/>
</dbReference>
<dbReference type="SUPFAM" id="SSF54211">
    <property type="entry name" value="Ribosomal protein S5 domain 2-like"/>
    <property type="match status" value="1"/>
</dbReference>
<dbReference type="SUPFAM" id="SSF54980">
    <property type="entry name" value="EF-G C-terminal domain-like"/>
    <property type="match status" value="1"/>
</dbReference>
<dbReference type="GO" id="GO:0032561">
    <property type="term" value="F:guanyl ribonucleotide binding"/>
    <property type="evidence" value="ECO:0007669"/>
    <property type="project" value="UniProtKB-ARBA"/>
</dbReference>
<dbReference type="PANTHER" id="PTHR16301">
    <property type="entry name" value="IMPACT-RELATED"/>
    <property type="match status" value="1"/>
</dbReference>
<dbReference type="InterPro" id="IPR015269">
    <property type="entry name" value="UPF0029_Impact_C"/>
</dbReference>
<gene>
    <name evidence="4" type="ORF">EGC76_07980</name>
</gene>
<dbReference type="InterPro" id="IPR023582">
    <property type="entry name" value="Impact"/>
</dbReference>
<evidence type="ECO:0000259" key="3">
    <source>
        <dbReference type="Pfam" id="PF09186"/>
    </source>
</evidence>
<dbReference type="InterPro" id="IPR035647">
    <property type="entry name" value="EFG_III/V"/>
</dbReference>
<dbReference type="GO" id="GO:0043168">
    <property type="term" value="F:anion binding"/>
    <property type="evidence" value="ECO:0007669"/>
    <property type="project" value="UniProtKB-ARBA"/>
</dbReference>
<proteinExistence type="inferred from homology"/>
<evidence type="ECO:0000313" key="4">
    <source>
        <dbReference type="EMBL" id="RWU09554.1"/>
    </source>
</evidence>
<dbReference type="GO" id="GO:0006446">
    <property type="term" value="P:regulation of translational initiation"/>
    <property type="evidence" value="ECO:0007669"/>
    <property type="project" value="TreeGrafter"/>
</dbReference>
<feature type="domain" description="UPF0029" evidence="3">
    <location>
        <begin position="181"/>
        <end position="236"/>
    </location>
</feature>
<comment type="similarity">
    <text evidence="1">Belongs to the IMPACT family.</text>
</comment>
<dbReference type="Pfam" id="PF01205">
    <property type="entry name" value="Impact_N"/>
    <property type="match status" value="1"/>
</dbReference>
<reference evidence="4 5" key="1">
    <citation type="submission" date="2018-12" db="EMBL/GenBank/DDBJ databases">
        <authorList>
            <person name="Li A."/>
            <person name="Zhang M."/>
            <person name="Zhu H."/>
        </authorList>
    </citation>
    <scope>NUCLEOTIDE SEQUENCE [LARGE SCALE GENOMIC DNA]</scope>
    <source>
        <strain evidence="4 5">R04H25</strain>
    </source>
</reference>
<dbReference type="InterPro" id="IPR036956">
    <property type="entry name" value="Impact_N_sf"/>
</dbReference>
<dbReference type="InterPro" id="IPR020568">
    <property type="entry name" value="Ribosomal_Su5_D2-typ_SF"/>
</dbReference>
<dbReference type="Proteomes" id="UP000288789">
    <property type="component" value="Unassembled WGS sequence"/>
</dbReference>
<accession>A0A443YZA3</accession>
<dbReference type="OrthoDB" id="9813771at2"/>
<dbReference type="GO" id="GO:0017111">
    <property type="term" value="F:ribonucleoside triphosphate phosphatase activity"/>
    <property type="evidence" value="ECO:0007669"/>
    <property type="project" value="UniProtKB-ARBA"/>
</dbReference>
<evidence type="ECO:0000313" key="5">
    <source>
        <dbReference type="Proteomes" id="UP000288789"/>
    </source>
</evidence>
<keyword evidence="5" id="KW-1185">Reference proteome</keyword>
<dbReference type="AlphaFoldDB" id="A0A443YZA3"/>
<feature type="domain" description="Impact N-terminal" evidence="2">
    <location>
        <begin position="58"/>
        <end position="165"/>
    </location>
</feature>
<dbReference type="Gene3D" id="3.30.70.240">
    <property type="match status" value="1"/>
</dbReference>
<dbReference type="PANTHER" id="PTHR16301:SF20">
    <property type="entry name" value="IMPACT FAMILY MEMBER YIGZ"/>
    <property type="match status" value="1"/>
</dbReference>
<dbReference type="GO" id="GO:0005737">
    <property type="term" value="C:cytoplasm"/>
    <property type="evidence" value="ECO:0007669"/>
    <property type="project" value="TreeGrafter"/>
</dbReference>
<dbReference type="Pfam" id="PF09186">
    <property type="entry name" value="DUF1949"/>
    <property type="match status" value="1"/>
</dbReference>
<dbReference type="InterPro" id="IPR001498">
    <property type="entry name" value="Impact_N"/>
</dbReference>
<organism evidence="4 5">
    <name type="scientific">Pseudidiomarina gelatinasegens</name>
    <dbReference type="NCBI Taxonomy" id="2487740"/>
    <lineage>
        <taxon>Bacteria</taxon>
        <taxon>Pseudomonadati</taxon>
        <taxon>Pseudomonadota</taxon>
        <taxon>Gammaproteobacteria</taxon>
        <taxon>Alteromonadales</taxon>
        <taxon>Idiomarinaceae</taxon>
        <taxon>Pseudidiomarina</taxon>
    </lineage>
</organism>
<comment type="caution">
    <text evidence="4">The sequence shown here is derived from an EMBL/GenBank/DDBJ whole genome shotgun (WGS) entry which is preliminary data.</text>
</comment>
<dbReference type="EMBL" id="RSFE01000005">
    <property type="protein sequence ID" value="RWU09554.1"/>
    <property type="molecule type" value="Genomic_DNA"/>
</dbReference>
<sequence length="246" mass="27087">MCWLTNRFIAPCVMRTSKLMYLASWCPCRLVLLGPNNRKVMSGYLVPVGVAETEIVVKNSRFIASVRQVCSAQEHQQHIQACQQQWPAASHYCSAALWGAPNDSQKYAMSDDGEPSGTAGKPMFNVLQSSGIGEVSAVVIRYFGGTKLGTGGLQRAYSQATAEVLKVLPTQEKILRKAAQINYDYADENVISHVLQRYHAQIEQQEFAERIAAQLAVVAETALELKTEIKNATHGRVALTIINEDS</sequence>
<dbReference type="Gene3D" id="3.30.230.30">
    <property type="entry name" value="Impact, N-terminal domain"/>
    <property type="match status" value="1"/>
</dbReference>
<evidence type="ECO:0000259" key="2">
    <source>
        <dbReference type="Pfam" id="PF01205"/>
    </source>
</evidence>
<protein>
    <submittedName>
        <fullName evidence="4">YigZ family protein</fullName>
    </submittedName>
</protein>